<evidence type="ECO:0000256" key="1">
    <source>
        <dbReference type="SAM" id="Phobius"/>
    </source>
</evidence>
<protein>
    <submittedName>
        <fullName evidence="2">Uncharacterized protein</fullName>
    </submittedName>
</protein>
<dbReference type="PATRIC" id="fig|997296.3.peg.2403"/>
<comment type="caution">
    <text evidence="2">The sequence shown here is derived from an EMBL/GenBank/DDBJ whole genome shotgun (WGS) entry which is preliminary data.</text>
</comment>
<dbReference type="EMBL" id="AFEU01000003">
    <property type="protein sequence ID" value="EIJ78166.1"/>
    <property type="molecule type" value="Genomic_DNA"/>
</dbReference>
<sequence length="94" mass="10953">MLEYLFDVSDVSQLTTFYISVLLSLSIQYIFFLSVDVSIDSFSSRIDIKSHSCIPSYIAKSRSNTNFLLTWIIKYIRKKESADDEGDHFIFSYK</sequence>
<dbReference type="Proteomes" id="UP000010523">
    <property type="component" value="Unassembled WGS sequence"/>
</dbReference>
<name>I3DV95_BACMT</name>
<dbReference type="AlphaFoldDB" id="I3DV95"/>
<keyword evidence="1" id="KW-0812">Transmembrane</keyword>
<keyword evidence="1" id="KW-0472">Membrane</keyword>
<evidence type="ECO:0000313" key="2">
    <source>
        <dbReference type="EMBL" id="EIJ78166.1"/>
    </source>
</evidence>
<keyword evidence="1" id="KW-1133">Transmembrane helix</keyword>
<organism evidence="2 3">
    <name type="scientific">Bacillus methanolicus PB1</name>
    <dbReference type="NCBI Taxonomy" id="997296"/>
    <lineage>
        <taxon>Bacteria</taxon>
        <taxon>Bacillati</taxon>
        <taxon>Bacillota</taxon>
        <taxon>Bacilli</taxon>
        <taxon>Bacillales</taxon>
        <taxon>Bacillaceae</taxon>
        <taxon>Bacillus</taxon>
    </lineage>
</organism>
<reference evidence="2 3" key="1">
    <citation type="journal article" date="2012" name="Appl. Environ. Microbiol.">
        <title>Genome Sequence of Thermotolerant Bacillus methanolicus: Features and Regulation Related to Methylotrophy and Production of L-Lysine and L-Glutamate from Methanol.</title>
        <authorList>
            <person name="Heggeset T.M."/>
            <person name="Krog A."/>
            <person name="Balzer S."/>
            <person name="Wentzel A."/>
            <person name="Ellingsen T.E."/>
            <person name="Brautaset T."/>
        </authorList>
    </citation>
    <scope>NUCLEOTIDE SEQUENCE [LARGE SCALE GENOMIC DNA]</scope>
    <source>
        <strain evidence="2 3">PB1</strain>
    </source>
</reference>
<feature type="transmembrane region" description="Helical" evidence="1">
    <location>
        <begin position="15"/>
        <end position="35"/>
    </location>
</feature>
<evidence type="ECO:0000313" key="3">
    <source>
        <dbReference type="Proteomes" id="UP000010523"/>
    </source>
</evidence>
<keyword evidence="3" id="KW-1185">Reference proteome</keyword>
<proteinExistence type="predicted"/>
<dbReference type="STRING" id="997296.PB1_11419"/>
<accession>I3DV95</accession>
<gene>
    <name evidence="2" type="ORF">PB1_11419</name>
</gene>